<dbReference type="eggNOG" id="COG0778">
    <property type="taxonomic scope" value="Bacteria"/>
</dbReference>
<dbReference type="PANTHER" id="PTHR43673">
    <property type="entry name" value="NAD(P)H NITROREDUCTASE YDGI-RELATED"/>
    <property type="match status" value="1"/>
</dbReference>
<evidence type="ECO:0000259" key="6">
    <source>
        <dbReference type="Pfam" id="PF00881"/>
    </source>
</evidence>
<dbReference type="PANTHER" id="PTHR43673:SF2">
    <property type="entry name" value="NITROREDUCTASE"/>
    <property type="match status" value="1"/>
</dbReference>
<dbReference type="RefSeq" id="WP_087185677.1">
    <property type="nucleotide sequence ID" value="NZ_DBFBJE010000028.1"/>
</dbReference>
<dbReference type="CDD" id="cd20609">
    <property type="entry name" value="nitroreductase"/>
    <property type="match status" value="1"/>
</dbReference>
<dbReference type="Pfam" id="PF00881">
    <property type="entry name" value="Nitroreductase"/>
    <property type="match status" value="1"/>
</dbReference>
<accession>A0A1Y3U8Y5</accession>
<proteinExistence type="inferred from homology"/>
<gene>
    <name evidence="7" type="ORF">B5G21_01180</name>
</gene>
<keyword evidence="5" id="KW-0560">Oxidoreductase</keyword>
<dbReference type="InterPro" id="IPR000415">
    <property type="entry name" value="Nitroreductase-like"/>
</dbReference>
<dbReference type="Proteomes" id="UP000196560">
    <property type="component" value="Unassembled WGS sequence"/>
</dbReference>
<name>A0A1Y3U8Y5_9ACTN</name>
<comment type="cofactor">
    <cofactor evidence="1">
        <name>FMN</name>
        <dbReference type="ChEBI" id="CHEBI:58210"/>
    </cofactor>
</comment>
<protein>
    <recommendedName>
        <fullName evidence="6">Nitroreductase domain-containing protein</fullName>
    </recommendedName>
</protein>
<comment type="caution">
    <text evidence="7">The sequence shown here is derived from an EMBL/GenBank/DDBJ whole genome shotgun (WGS) entry which is preliminary data.</text>
</comment>
<evidence type="ECO:0000256" key="5">
    <source>
        <dbReference type="ARBA" id="ARBA00023002"/>
    </source>
</evidence>
<evidence type="ECO:0000256" key="1">
    <source>
        <dbReference type="ARBA" id="ARBA00001917"/>
    </source>
</evidence>
<dbReference type="AlphaFoldDB" id="A0A1Y3U8Y5"/>
<dbReference type="GO" id="GO:0016491">
    <property type="term" value="F:oxidoreductase activity"/>
    <property type="evidence" value="ECO:0007669"/>
    <property type="project" value="UniProtKB-KW"/>
</dbReference>
<dbReference type="SUPFAM" id="SSF55469">
    <property type="entry name" value="FMN-dependent nitroreductase-like"/>
    <property type="match status" value="1"/>
</dbReference>
<sequence>MSFADLTRARYSCRSYEDRAIEPEKLAAVVEAGRIAPSAHNNHPTQIVICDTPGLKEKAAHAANRFAKDGSVFGAPVVILACARTEDAWVRRNDGMNSSLIDTSIVVDEMMMQATELGLGTCWVCMFDPEIARQEFGLPEGVEPVSMLTMGYPADEIAEPEKREARCISLEQFCDVTR</sequence>
<dbReference type="STRING" id="1118060.GCA_000311845_00871"/>
<evidence type="ECO:0000313" key="7">
    <source>
        <dbReference type="EMBL" id="OUN44575.1"/>
    </source>
</evidence>
<evidence type="ECO:0000256" key="3">
    <source>
        <dbReference type="ARBA" id="ARBA00022630"/>
    </source>
</evidence>
<dbReference type="EMBL" id="NFHO01000001">
    <property type="protein sequence ID" value="OUN44575.1"/>
    <property type="molecule type" value="Genomic_DNA"/>
</dbReference>
<dbReference type="Gene3D" id="3.40.109.10">
    <property type="entry name" value="NADH Oxidase"/>
    <property type="match status" value="1"/>
</dbReference>
<reference evidence="8" key="1">
    <citation type="submission" date="2017-04" db="EMBL/GenBank/DDBJ databases">
        <title>Function of individual gut microbiota members based on whole genome sequencing of pure cultures obtained from chicken caecum.</title>
        <authorList>
            <person name="Medvecky M."/>
            <person name="Cejkova D."/>
            <person name="Polansky O."/>
            <person name="Karasova D."/>
            <person name="Kubasova T."/>
            <person name="Cizek A."/>
            <person name="Rychlik I."/>
        </authorList>
    </citation>
    <scope>NUCLEOTIDE SEQUENCE [LARGE SCALE GENOMIC DNA]</scope>
    <source>
        <strain evidence="8">An70</strain>
    </source>
</reference>
<organism evidence="7 8">
    <name type="scientific">Enorma massiliensis</name>
    <dbReference type="NCBI Taxonomy" id="1472761"/>
    <lineage>
        <taxon>Bacteria</taxon>
        <taxon>Bacillati</taxon>
        <taxon>Actinomycetota</taxon>
        <taxon>Coriobacteriia</taxon>
        <taxon>Coriobacteriales</taxon>
        <taxon>Coriobacteriaceae</taxon>
        <taxon>Enorma</taxon>
    </lineage>
</organism>
<evidence type="ECO:0000313" key="8">
    <source>
        <dbReference type="Proteomes" id="UP000196560"/>
    </source>
</evidence>
<feature type="domain" description="Nitroreductase" evidence="6">
    <location>
        <begin position="8"/>
        <end position="152"/>
    </location>
</feature>
<dbReference type="InterPro" id="IPR029479">
    <property type="entry name" value="Nitroreductase"/>
</dbReference>
<keyword evidence="3" id="KW-0285">Flavoprotein</keyword>
<evidence type="ECO:0000256" key="2">
    <source>
        <dbReference type="ARBA" id="ARBA00007118"/>
    </source>
</evidence>
<keyword evidence="8" id="KW-1185">Reference proteome</keyword>
<keyword evidence="4" id="KW-0288">FMN</keyword>
<evidence type="ECO:0000256" key="4">
    <source>
        <dbReference type="ARBA" id="ARBA00022643"/>
    </source>
</evidence>
<comment type="similarity">
    <text evidence="2">Belongs to the nitroreductase family.</text>
</comment>